<feature type="region of interest" description="Disordered" evidence="2">
    <location>
        <begin position="221"/>
        <end position="394"/>
    </location>
</feature>
<dbReference type="Proteomes" id="UP001165065">
    <property type="component" value="Unassembled WGS sequence"/>
</dbReference>
<feature type="compositionally biased region" description="Polar residues" evidence="2">
    <location>
        <begin position="156"/>
        <end position="178"/>
    </location>
</feature>
<feature type="region of interest" description="Disordered" evidence="2">
    <location>
        <begin position="536"/>
        <end position="556"/>
    </location>
</feature>
<proteinExistence type="predicted"/>
<protein>
    <recommendedName>
        <fullName evidence="5">Spc7 kinetochore protein domain-containing protein</fullName>
    </recommendedName>
</protein>
<feature type="compositionally biased region" description="Basic residues" evidence="2">
    <location>
        <begin position="191"/>
        <end position="201"/>
    </location>
</feature>
<sequence>MAESPSSTCSLNHDEEHTMGPATNAFSALGTPGSVASADDSVVSTGKRGSKRLKRQSLSVIQQSSSSSKSLLGSGKKEKKRRKSLSNEAIDFGPSTTEDQEELPPMAGDDLPPLAGSPSPPPKAKKGGRRMSSIGPAKSDRRQTAESTDLRELMATLQNSSRRGTMDSFNTARDSMVSTPGDPNLGTAEKIKKKKEKKNNRRLTADGADLESLLAGLNDEAAADETFHDAPSSEARVKFTEAPTPTPSNNSSFGSPNFSIDLTDVSNASSASTSVSSRVPTPHAKFNTSSQEEEEDDDVPPLPNSPANPPKRRSKRAASLGGGTNPPKGILNKNKSKKRASLPAAGVPMGDDTDTLDSKGGKKKRKKGRKSVAFGSPQAAEFNSSSPSASLTPMPTEAAKLKYAVPDNSMMSESSADTSTASASLMNITADSAGGNFEGGDQENDDDNTVELEGDINALMTSVSQGHGTNEMDEDENTVELEGDISTLLANAVNDSPAGGSDGDSVDTVEADTTVELEGDLSSLLSAVTNAGNTLRRLSGESGGNLASETKSSPTAHHVNLAMETDPNSSFDAMMEKASNMPMVDLSKVKLDVCCKEIVNFCERGETKSFAQLVQEIESKLLDACYKSQTITPPITASPGKKNKSKLTFSNNFVLGVVDEVLGACAEEVTAKMEETKSGGDKILESIKANNPDMLKTIQLGIRRSNTSSEFPANVRELYKAVQQAVMADWTQWEGACSGALVEALKERKTEAEAELATIKEHEEKIEDALSKVKKSKSKAALKAKNEVLLARTATLDGLTKGNSSLEEELKALEESVKSSEAKAIKTEEIHSKFISAQGEKLKMAAATKELKLREKKFKMLEGLLLFSPVMVDSGKIIVDFTGGRMEETKVSLGFDLKNPDNISCFMLKKEEKKVKGKKKVKRRVGAGGGLGREAAEFAKRRMEAVMDFVNNELDVKSGADIPNILQNIEFQIGRIELIAQEIGNLGNKFDSVLEYNSSTGAFSLTLDFISRTQTAKLRAVFDVVDEDYPFTPLDAVLENVIGVKEVEKVGELIRRNAAPGFGYLKRACDTISVYMK</sequence>
<feature type="region of interest" description="Disordered" evidence="2">
    <location>
        <begin position="1"/>
        <end position="209"/>
    </location>
</feature>
<evidence type="ECO:0000313" key="3">
    <source>
        <dbReference type="EMBL" id="GMI47764.1"/>
    </source>
</evidence>
<feature type="compositionally biased region" description="Polar residues" evidence="2">
    <location>
        <begin position="1"/>
        <end position="11"/>
    </location>
</feature>
<evidence type="ECO:0000256" key="1">
    <source>
        <dbReference type="SAM" id="Coils"/>
    </source>
</evidence>
<organism evidence="3 4">
    <name type="scientific">Triparma columacea</name>
    <dbReference type="NCBI Taxonomy" id="722753"/>
    <lineage>
        <taxon>Eukaryota</taxon>
        <taxon>Sar</taxon>
        <taxon>Stramenopiles</taxon>
        <taxon>Ochrophyta</taxon>
        <taxon>Bolidophyceae</taxon>
        <taxon>Parmales</taxon>
        <taxon>Triparmaceae</taxon>
        <taxon>Triparma</taxon>
    </lineage>
</organism>
<feature type="compositionally biased region" description="Basic and acidic residues" evidence="2">
    <location>
        <begin position="138"/>
        <end position="152"/>
    </location>
</feature>
<evidence type="ECO:0000313" key="4">
    <source>
        <dbReference type="Proteomes" id="UP001165065"/>
    </source>
</evidence>
<reference evidence="4" key="1">
    <citation type="journal article" date="2023" name="Commun. Biol.">
        <title>Genome analysis of Parmales, the sister group of diatoms, reveals the evolutionary specialization of diatoms from phago-mixotrophs to photoautotrophs.</title>
        <authorList>
            <person name="Ban H."/>
            <person name="Sato S."/>
            <person name="Yoshikawa S."/>
            <person name="Yamada K."/>
            <person name="Nakamura Y."/>
            <person name="Ichinomiya M."/>
            <person name="Sato N."/>
            <person name="Blanc-Mathieu R."/>
            <person name="Endo H."/>
            <person name="Kuwata A."/>
            <person name="Ogata H."/>
        </authorList>
    </citation>
    <scope>NUCLEOTIDE SEQUENCE [LARGE SCALE GENOMIC DNA]</scope>
</reference>
<keyword evidence="4" id="KW-1185">Reference proteome</keyword>
<feature type="compositionally biased region" description="Low complexity" evidence="2">
    <location>
        <begin position="34"/>
        <end position="44"/>
    </location>
</feature>
<evidence type="ECO:0000256" key="2">
    <source>
        <dbReference type="SAM" id="MobiDB-lite"/>
    </source>
</evidence>
<comment type="caution">
    <text evidence="3">The sequence shown here is derived from an EMBL/GenBank/DDBJ whole genome shotgun (WGS) entry which is preliminary data.</text>
</comment>
<dbReference type="OrthoDB" id="196777at2759"/>
<keyword evidence="1" id="KW-0175">Coiled coil</keyword>
<name>A0A9W7GMS5_9STRA</name>
<gene>
    <name evidence="3" type="ORF">TrCOL_g5845</name>
</gene>
<feature type="compositionally biased region" description="Polar residues" evidence="2">
    <location>
        <begin position="545"/>
        <end position="555"/>
    </location>
</feature>
<feature type="compositionally biased region" description="Low complexity" evidence="2">
    <location>
        <begin position="247"/>
        <end position="277"/>
    </location>
</feature>
<dbReference type="EMBL" id="BRYA01000358">
    <property type="protein sequence ID" value="GMI47764.1"/>
    <property type="molecule type" value="Genomic_DNA"/>
</dbReference>
<feature type="compositionally biased region" description="Pro residues" evidence="2">
    <location>
        <begin position="300"/>
        <end position="309"/>
    </location>
</feature>
<feature type="coiled-coil region" evidence="1">
    <location>
        <begin position="742"/>
        <end position="830"/>
    </location>
</feature>
<feature type="compositionally biased region" description="Low complexity" evidence="2">
    <location>
        <begin position="56"/>
        <end position="74"/>
    </location>
</feature>
<feature type="compositionally biased region" description="Polar residues" evidence="2">
    <location>
        <begin position="381"/>
        <end position="393"/>
    </location>
</feature>
<dbReference type="AlphaFoldDB" id="A0A9W7GMS5"/>
<evidence type="ECO:0008006" key="5">
    <source>
        <dbReference type="Google" id="ProtNLM"/>
    </source>
</evidence>
<feature type="compositionally biased region" description="Basic residues" evidence="2">
    <location>
        <begin position="361"/>
        <end position="370"/>
    </location>
</feature>
<accession>A0A9W7GMS5</accession>